<dbReference type="Pfam" id="PF00106">
    <property type="entry name" value="adh_short"/>
    <property type="match status" value="1"/>
</dbReference>
<comment type="caution">
    <text evidence="3">The sequence shown here is derived from an EMBL/GenBank/DDBJ whole genome shotgun (WGS) entry which is preliminary data.</text>
</comment>
<reference evidence="3 4" key="1">
    <citation type="submission" date="2017-05" db="EMBL/GenBank/DDBJ databases">
        <title>Genome sequence for an aflatoxigenic pathogen of Argentinian peanut, Aspergillus arachidicola.</title>
        <authorList>
            <person name="Moore G."/>
            <person name="Beltz S.B."/>
            <person name="Mack B.M."/>
        </authorList>
    </citation>
    <scope>NUCLEOTIDE SEQUENCE [LARGE SCALE GENOMIC DNA]</scope>
    <source>
        <strain evidence="3 4">CBS 117610</strain>
    </source>
</reference>
<dbReference type="InterPro" id="IPR002347">
    <property type="entry name" value="SDR_fam"/>
</dbReference>
<dbReference type="GO" id="GO:0016491">
    <property type="term" value="F:oxidoreductase activity"/>
    <property type="evidence" value="ECO:0007669"/>
    <property type="project" value="UniProtKB-KW"/>
</dbReference>
<sequence>MASIAAVLDNNSGISRRYGPGLVAVFVGGTSGIGESTARAFIRNTDAPRVYLIGRDQTRATEIIKESQQINPDSQITFIKSDISLLREVDSACRLIQQNENKVNILFLSPGISTVKGRDETEEGLDRKLSLHYYSRMRFLQNLLPQLVKGGETNKAAESKPPLSRVVSVLEAGGENALYLDDLSLKFHYSLRNCAKHAITMNSVSMEHLASHYPQISFIHSFPGIVRTRLNRDFGTAAKCAINALIVIAKPWEIPLKESGERHLYAATSPRFAPRAYSDSSTDAAQGSDGRNGSGSYRLSPNGSTYKPSKIMELYRADGVRSVIWDHTTGVFAQVLRKQNLEP</sequence>
<keyword evidence="4" id="KW-1185">Reference proteome</keyword>
<keyword evidence="1" id="KW-0560">Oxidoreductase</keyword>
<dbReference type="EMBL" id="NEXV01000312">
    <property type="protein sequence ID" value="PIG85607.1"/>
    <property type="molecule type" value="Genomic_DNA"/>
</dbReference>
<dbReference type="PANTHER" id="PTHR47534:SF2">
    <property type="entry name" value="KETOREDUCTASE (KR) DOMAIN-CONTAINING PROTEIN-RELATED"/>
    <property type="match status" value="1"/>
</dbReference>
<name>A0A2G7FYF3_9EURO</name>
<dbReference type="InterPro" id="IPR036291">
    <property type="entry name" value="NAD(P)-bd_dom_sf"/>
</dbReference>
<feature type="compositionally biased region" description="Polar residues" evidence="2">
    <location>
        <begin position="278"/>
        <end position="302"/>
    </location>
</feature>
<organism evidence="3 4">
    <name type="scientific">Aspergillus arachidicola</name>
    <dbReference type="NCBI Taxonomy" id="656916"/>
    <lineage>
        <taxon>Eukaryota</taxon>
        <taxon>Fungi</taxon>
        <taxon>Dikarya</taxon>
        <taxon>Ascomycota</taxon>
        <taxon>Pezizomycotina</taxon>
        <taxon>Eurotiomycetes</taxon>
        <taxon>Eurotiomycetidae</taxon>
        <taxon>Eurotiales</taxon>
        <taxon>Aspergillaceae</taxon>
        <taxon>Aspergillus</taxon>
        <taxon>Aspergillus subgen. Circumdati</taxon>
    </lineage>
</organism>
<evidence type="ECO:0000256" key="2">
    <source>
        <dbReference type="SAM" id="MobiDB-lite"/>
    </source>
</evidence>
<evidence type="ECO:0000256" key="1">
    <source>
        <dbReference type="ARBA" id="ARBA00023002"/>
    </source>
</evidence>
<accession>A0A2G7FYF3</accession>
<dbReference type="STRING" id="656916.A0A2G7FYF3"/>
<gene>
    <name evidence="3" type="ORF">AARAC_003029</name>
</gene>
<dbReference type="AlphaFoldDB" id="A0A2G7FYF3"/>
<dbReference type="Proteomes" id="UP000231358">
    <property type="component" value="Unassembled WGS sequence"/>
</dbReference>
<dbReference type="Gene3D" id="3.40.50.720">
    <property type="entry name" value="NAD(P)-binding Rossmann-like Domain"/>
    <property type="match status" value="1"/>
</dbReference>
<dbReference type="InterPro" id="IPR052228">
    <property type="entry name" value="Sec_Metab_Biosynth_Oxidored"/>
</dbReference>
<feature type="region of interest" description="Disordered" evidence="2">
    <location>
        <begin position="274"/>
        <end position="302"/>
    </location>
</feature>
<protein>
    <recommendedName>
        <fullName evidence="5">Short-chain dehydrogenase/reductase</fullName>
    </recommendedName>
</protein>
<evidence type="ECO:0000313" key="4">
    <source>
        <dbReference type="Proteomes" id="UP000231358"/>
    </source>
</evidence>
<evidence type="ECO:0008006" key="5">
    <source>
        <dbReference type="Google" id="ProtNLM"/>
    </source>
</evidence>
<dbReference type="PANTHER" id="PTHR47534">
    <property type="entry name" value="YALI0E05731P"/>
    <property type="match status" value="1"/>
</dbReference>
<evidence type="ECO:0000313" key="3">
    <source>
        <dbReference type="EMBL" id="PIG85607.1"/>
    </source>
</evidence>
<proteinExistence type="predicted"/>
<dbReference type="SUPFAM" id="SSF51735">
    <property type="entry name" value="NAD(P)-binding Rossmann-fold domains"/>
    <property type="match status" value="1"/>
</dbReference>